<dbReference type="InterPro" id="IPR011989">
    <property type="entry name" value="ARM-like"/>
</dbReference>
<dbReference type="Gene3D" id="1.25.10.10">
    <property type="entry name" value="Leucine-rich Repeat Variant"/>
    <property type="match status" value="1"/>
</dbReference>
<evidence type="ECO:0000256" key="1">
    <source>
        <dbReference type="ARBA" id="ARBA00006854"/>
    </source>
</evidence>
<dbReference type="PANTHER" id="PTHR22100:SF13">
    <property type="entry name" value="WINGS APART-LIKE PROTEIN HOMOLOG"/>
    <property type="match status" value="1"/>
</dbReference>
<feature type="domain" description="Wings apart-like protein C-terminal" evidence="3">
    <location>
        <begin position="383"/>
        <end position="547"/>
    </location>
</feature>
<keyword evidence="5" id="KW-1185">Reference proteome</keyword>
<dbReference type="AlphaFoldDB" id="A0AAX4PC37"/>
<reference evidence="4 5" key="1">
    <citation type="submission" date="2024-03" db="EMBL/GenBank/DDBJ databases">
        <title>Complete genome sequence of the green alga Chloropicon roscoffensis RCC1871.</title>
        <authorList>
            <person name="Lemieux C."/>
            <person name="Pombert J.-F."/>
            <person name="Otis C."/>
            <person name="Turmel M."/>
        </authorList>
    </citation>
    <scope>NUCLEOTIDE SEQUENCE [LARGE SCALE GENOMIC DNA]</scope>
    <source>
        <strain evidence="4 5">RCC1871</strain>
    </source>
</reference>
<sequence>MAVGHKAGRASARPAMKKKVDPYDIDAFLSHENAAAPSDRAATRPGPTKRVQADKENNQTSEVVDLEEEEVVARAGRPGGQAVAKEATTSYGLRSPAPVVVLDEDDEDEGGPQQGLFSDIDSLFGKDEPSPLPSPAPRGGGSPPKPTKPSPAAEKKKRKRRVTFSEKSELKFYSPDKKTKEEREKTADAIEWGDEVEFALDGLRCAKSAGVCLRSAHQLVVLCSSPSHRGYLEDDPEARDGLLEGSAKLAAMAASGVPAPKDSDRWHLSLCSSLVLHNLVNGATWRLDSSHEADPVLAVTHALLGLGAASLRAALSAGGEGLPEPVKCYAKMKSVSKALTLDRSFPESCHESLLPLMVALLVLGRKVRSPETARDSGEYEMVTDRLAGSGVLSDLIGIVVSCDLSGGAGATDLSAGKLGVQRNWILTHALKVLAGATFLNEKNVGLILEASAGEGEGESVPAFLLRMAECQYRSADAGLRECLGPTLNVLVNLTEDSRACCEALRSSTDFCGLARMIADYHYSRGQDRSLEDLVNLVLGILINLSEKDLGTRQKLRALPMASFCDHEDSQIRGLGKTFVDFVFVAANLGDQAQGQDTEAQGEVTLEMLNSSGGGGQKSICQTYCAILLAFLVAGDKALQKSTARLLPGCTLKPLIAKVRNFLDFLTSMSALTEKQKDVLTDLCAALT</sequence>
<organism evidence="4 5">
    <name type="scientific">Chloropicon roscoffensis</name>
    <dbReference type="NCBI Taxonomy" id="1461544"/>
    <lineage>
        <taxon>Eukaryota</taxon>
        <taxon>Viridiplantae</taxon>
        <taxon>Chlorophyta</taxon>
        <taxon>Chloropicophyceae</taxon>
        <taxon>Chloropicales</taxon>
        <taxon>Chloropicaceae</taxon>
        <taxon>Chloropicon</taxon>
    </lineage>
</organism>
<dbReference type="PANTHER" id="PTHR22100">
    <property type="entry name" value="WINGS APART-LIKE PROTEIN HOMOLOG"/>
    <property type="match status" value="1"/>
</dbReference>
<dbReference type="Pfam" id="PF07814">
    <property type="entry name" value="WAPL"/>
    <property type="match status" value="1"/>
</dbReference>
<dbReference type="Proteomes" id="UP001472866">
    <property type="component" value="Chromosome 08"/>
</dbReference>
<evidence type="ECO:0000259" key="3">
    <source>
        <dbReference type="Pfam" id="PF07814"/>
    </source>
</evidence>
<comment type="similarity">
    <text evidence="1">Belongs to the WAPL family.</text>
</comment>
<accession>A0AAX4PC37</accession>
<dbReference type="InterPro" id="IPR022771">
    <property type="entry name" value="WAPL_C"/>
</dbReference>
<gene>
    <name evidence="4" type="ORF">HKI87_08g53450</name>
</gene>
<dbReference type="EMBL" id="CP151508">
    <property type="protein sequence ID" value="WZN63792.1"/>
    <property type="molecule type" value="Genomic_DNA"/>
</dbReference>
<dbReference type="InterPro" id="IPR039874">
    <property type="entry name" value="WAPL"/>
</dbReference>
<name>A0AAX4PC37_9CHLO</name>
<evidence type="ECO:0000256" key="2">
    <source>
        <dbReference type="SAM" id="MobiDB-lite"/>
    </source>
</evidence>
<protein>
    <submittedName>
        <fullName evidence="4">WAPL domain-containing protein</fullName>
    </submittedName>
</protein>
<feature type="region of interest" description="Disordered" evidence="2">
    <location>
        <begin position="31"/>
        <end position="165"/>
    </location>
</feature>
<proteinExistence type="inferred from homology"/>
<evidence type="ECO:0000313" key="5">
    <source>
        <dbReference type="Proteomes" id="UP001472866"/>
    </source>
</evidence>
<evidence type="ECO:0000313" key="4">
    <source>
        <dbReference type="EMBL" id="WZN63792.1"/>
    </source>
</evidence>